<keyword evidence="1" id="KW-0732">Signal</keyword>
<dbReference type="EMBL" id="FNRL01000001">
    <property type="protein sequence ID" value="SDZ94341.1"/>
    <property type="molecule type" value="Genomic_DNA"/>
</dbReference>
<dbReference type="OrthoDB" id="661040at2"/>
<keyword evidence="3" id="KW-1185">Reference proteome</keyword>
<organism evidence="2 3">
    <name type="scientific">Chitinophaga terrae</name>
    <name type="common">ex Kim and Jung 2007</name>
    <dbReference type="NCBI Taxonomy" id="408074"/>
    <lineage>
        <taxon>Bacteria</taxon>
        <taxon>Pseudomonadati</taxon>
        <taxon>Bacteroidota</taxon>
        <taxon>Chitinophagia</taxon>
        <taxon>Chitinophagales</taxon>
        <taxon>Chitinophagaceae</taxon>
        <taxon>Chitinophaga</taxon>
    </lineage>
</organism>
<dbReference type="Proteomes" id="UP000199656">
    <property type="component" value="Unassembled WGS sequence"/>
</dbReference>
<reference evidence="3" key="1">
    <citation type="submission" date="2016-10" db="EMBL/GenBank/DDBJ databases">
        <authorList>
            <person name="Varghese N."/>
            <person name="Submissions S."/>
        </authorList>
    </citation>
    <scope>NUCLEOTIDE SEQUENCE [LARGE SCALE GENOMIC DNA]</scope>
    <source>
        <strain evidence="3">DSM 23920</strain>
    </source>
</reference>
<proteinExistence type="predicted"/>
<sequence>MKRFLLPLSLCLTLGLSSFAQKKPNELHYTSSQQQLITIYKGNIFVNGNKTFVLPTDPIVYNSRRNKLIENGRTVFLFLEVEDKPNKNKMYVFNIDHSIADSVAYAIASDVKDYDHDGNMEFGGSEQTAVYPSADSMYYVASKFYEIKKGRITFDEELTEKTDTKVNGVYLKNATANTVVPKKKGQR</sequence>
<gene>
    <name evidence="2" type="ORF">SAMN05660909_00268</name>
</gene>
<feature type="chain" id="PRO_5011604398" evidence="1">
    <location>
        <begin position="21"/>
        <end position="187"/>
    </location>
</feature>
<dbReference type="RefSeq" id="WP_089757838.1">
    <property type="nucleotide sequence ID" value="NZ_BKAT01000012.1"/>
</dbReference>
<name>A0A1H3X5Z7_9BACT</name>
<evidence type="ECO:0000313" key="2">
    <source>
        <dbReference type="EMBL" id="SDZ94341.1"/>
    </source>
</evidence>
<feature type="signal peptide" evidence="1">
    <location>
        <begin position="1"/>
        <end position="20"/>
    </location>
</feature>
<dbReference type="AlphaFoldDB" id="A0A1H3X5Z7"/>
<evidence type="ECO:0000256" key="1">
    <source>
        <dbReference type="SAM" id="SignalP"/>
    </source>
</evidence>
<accession>A0A1H3X5Z7</accession>
<protein>
    <submittedName>
        <fullName evidence="2">Uncharacterized protein</fullName>
    </submittedName>
</protein>
<evidence type="ECO:0000313" key="3">
    <source>
        <dbReference type="Proteomes" id="UP000199656"/>
    </source>
</evidence>